<name>E4ZSX6_LEPMJ</name>
<protein>
    <submittedName>
        <fullName evidence="1">Predicted protein</fullName>
    </submittedName>
</protein>
<dbReference type="HOGENOM" id="CLU_2427416_0_0_1"/>
<evidence type="ECO:0000313" key="1">
    <source>
        <dbReference type="EMBL" id="CBX94564.1"/>
    </source>
</evidence>
<gene>
    <name evidence="1" type="ORF">LEMA_P120550.1</name>
</gene>
<dbReference type="VEuPathDB" id="FungiDB:LEMA_P120550.1"/>
<proteinExistence type="predicted"/>
<dbReference type="AlphaFoldDB" id="E4ZSX6"/>
<sequence>MLMRSISTCVLSRGSGSRGRLQRQGLYDLSGSDPFVALSLALLYCCIPESQQYLLLFFAVIGAWIRIERYHKHVMAGHRPWQSGHSSGYDE</sequence>
<keyword evidence="2" id="KW-1185">Reference proteome</keyword>
<organism evidence="2">
    <name type="scientific">Leptosphaeria maculans (strain JN3 / isolate v23.1.3 / race Av1-4-5-6-7-8)</name>
    <name type="common">Blackleg fungus</name>
    <name type="synonym">Phoma lingam</name>
    <dbReference type="NCBI Taxonomy" id="985895"/>
    <lineage>
        <taxon>Eukaryota</taxon>
        <taxon>Fungi</taxon>
        <taxon>Dikarya</taxon>
        <taxon>Ascomycota</taxon>
        <taxon>Pezizomycotina</taxon>
        <taxon>Dothideomycetes</taxon>
        <taxon>Pleosporomycetidae</taxon>
        <taxon>Pleosporales</taxon>
        <taxon>Pleosporineae</taxon>
        <taxon>Leptosphaeriaceae</taxon>
        <taxon>Plenodomus</taxon>
        <taxon>Plenodomus lingam/Leptosphaeria maculans species complex</taxon>
    </lineage>
</organism>
<dbReference type="InParanoid" id="E4ZSX6"/>
<dbReference type="RefSeq" id="XP_003838008.1">
    <property type="nucleotide sequence ID" value="XM_003837960.1"/>
</dbReference>
<reference evidence="2" key="1">
    <citation type="journal article" date="2011" name="Nat. Commun.">
        <title>Effector diversification within compartments of the Leptosphaeria maculans genome affected by Repeat-Induced Point mutations.</title>
        <authorList>
            <person name="Rouxel T."/>
            <person name="Grandaubert J."/>
            <person name="Hane J.K."/>
            <person name="Hoede C."/>
            <person name="van de Wouw A.P."/>
            <person name="Couloux A."/>
            <person name="Dominguez V."/>
            <person name="Anthouard V."/>
            <person name="Bally P."/>
            <person name="Bourras S."/>
            <person name="Cozijnsen A.J."/>
            <person name="Ciuffetti L.M."/>
            <person name="Degrave A."/>
            <person name="Dilmaghani A."/>
            <person name="Duret L."/>
            <person name="Fudal I."/>
            <person name="Goodwin S.B."/>
            <person name="Gout L."/>
            <person name="Glaser N."/>
            <person name="Linglin J."/>
            <person name="Kema G.H.J."/>
            <person name="Lapalu N."/>
            <person name="Lawrence C.B."/>
            <person name="May K."/>
            <person name="Meyer M."/>
            <person name="Ollivier B."/>
            <person name="Poulain J."/>
            <person name="Schoch C.L."/>
            <person name="Simon A."/>
            <person name="Spatafora J.W."/>
            <person name="Stachowiak A."/>
            <person name="Turgeon B.G."/>
            <person name="Tyler B.M."/>
            <person name="Vincent D."/>
            <person name="Weissenbach J."/>
            <person name="Amselem J."/>
            <person name="Quesneville H."/>
            <person name="Oliver R.P."/>
            <person name="Wincker P."/>
            <person name="Balesdent M.-H."/>
            <person name="Howlett B.J."/>
        </authorList>
    </citation>
    <scope>NUCLEOTIDE SEQUENCE [LARGE SCALE GENOMIC DNA]</scope>
    <source>
        <strain evidence="2">JN3 / isolate v23.1.3 / race Av1-4-5-6-7-8</strain>
    </source>
</reference>
<dbReference type="Proteomes" id="UP000002668">
    <property type="component" value="Genome"/>
</dbReference>
<dbReference type="EMBL" id="FP929123">
    <property type="protein sequence ID" value="CBX94564.1"/>
    <property type="molecule type" value="Genomic_DNA"/>
</dbReference>
<accession>E4ZSX6</accession>
<evidence type="ECO:0000313" key="2">
    <source>
        <dbReference type="Proteomes" id="UP000002668"/>
    </source>
</evidence>
<dbReference type="GeneID" id="13291177"/>